<feature type="transmembrane region" description="Helical" evidence="7">
    <location>
        <begin position="142"/>
        <end position="166"/>
    </location>
</feature>
<feature type="compositionally biased region" description="Low complexity" evidence="6">
    <location>
        <begin position="478"/>
        <end position="494"/>
    </location>
</feature>
<feature type="domain" description="Major facilitator superfamily (MFS) profile" evidence="8">
    <location>
        <begin position="18"/>
        <end position="454"/>
    </location>
</feature>
<feature type="transmembrane region" description="Helical" evidence="7">
    <location>
        <begin position="109"/>
        <end position="130"/>
    </location>
</feature>
<feature type="region of interest" description="Disordered" evidence="6">
    <location>
        <begin position="459"/>
        <end position="498"/>
    </location>
</feature>
<dbReference type="InterPro" id="IPR020846">
    <property type="entry name" value="MFS_dom"/>
</dbReference>
<dbReference type="InterPro" id="IPR011701">
    <property type="entry name" value="MFS"/>
</dbReference>
<feature type="transmembrane region" description="Helical" evidence="7">
    <location>
        <begin position="249"/>
        <end position="275"/>
    </location>
</feature>
<feature type="transmembrane region" description="Helical" evidence="7">
    <location>
        <begin position="53"/>
        <end position="71"/>
    </location>
</feature>
<dbReference type="InterPro" id="IPR036259">
    <property type="entry name" value="MFS_trans_sf"/>
</dbReference>
<dbReference type="EMBL" id="CP126217">
    <property type="protein sequence ID" value="WIA19525.1"/>
    <property type="molecule type" value="Genomic_DNA"/>
</dbReference>
<protein>
    <recommendedName>
        <fullName evidence="8">Major facilitator superfamily (MFS) profile domain-containing protein</fullName>
    </recommendedName>
</protein>
<evidence type="ECO:0000313" key="9">
    <source>
        <dbReference type="EMBL" id="WIA19525.1"/>
    </source>
</evidence>
<dbReference type="SUPFAM" id="SSF103473">
    <property type="entry name" value="MFS general substrate transporter"/>
    <property type="match status" value="1"/>
</dbReference>
<dbReference type="PANTHER" id="PTHR43791">
    <property type="entry name" value="PERMEASE-RELATED"/>
    <property type="match status" value="1"/>
</dbReference>
<keyword evidence="10" id="KW-1185">Reference proteome</keyword>
<dbReference type="Gene3D" id="1.20.1250.20">
    <property type="entry name" value="MFS general substrate transporter like domains"/>
    <property type="match status" value="2"/>
</dbReference>
<feature type="transmembrane region" description="Helical" evidence="7">
    <location>
        <begin position="397"/>
        <end position="417"/>
    </location>
</feature>
<keyword evidence="3 7" id="KW-0812">Transmembrane</keyword>
<dbReference type="PANTHER" id="PTHR43791:SF36">
    <property type="entry name" value="TRANSPORTER, PUTATIVE (AFU_ORTHOLOGUE AFUA_6G08340)-RELATED"/>
    <property type="match status" value="1"/>
</dbReference>
<name>A0ABY8UDT6_TETOB</name>
<gene>
    <name evidence="9" type="ORF">OEZ85_004134</name>
</gene>
<evidence type="ECO:0000256" key="7">
    <source>
        <dbReference type="SAM" id="Phobius"/>
    </source>
</evidence>
<evidence type="ECO:0000259" key="8">
    <source>
        <dbReference type="PROSITE" id="PS50850"/>
    </source>
</evidence>
<feature type="transmembrane region" description="Helical" evidence="7">
    <location>
        <begin position="359"/>
        <end position="385"/>
    </location>
</feature>
<organism evidence="9 10">
    <name type="scientific">Tetradesmus obliquus</name>
    <name type="common">Green alga</name>
    <name type="synonym">Acutodesmus obliquus</name>
    <dbReference type="NCBI Taxonomy" id="3088"/>
    <lineage>
        <taxon>Eukaryota</taxon>
        <taxon>Viridiplantae</taxon>
        <taxon>Chlorophyta</taxon>
        <taxon>core chlorophytes</taxon>
        <taxon>Chlorophyceae</taxon>
        <taxon>CS clade</taxon>
        <taxon>Sphaeropleales</taxon>
        <taxon>Scenedesmaceae</taxon>
        <taxon>Tetradesmus</taxon>
    </lineage>
</organism>
<sequence>MSQDKRLERVYRKNSRILLPVYVLCIIFSHIDRTNLAFAALSMNRDLGFNTAVYGLGSALFFPTFCAFQVPSNLVMLRVGVRVWLAFLLVAWGVVASCFALIHNVTSFFVLRLLLGLFEAGATPAMWYSLSQFYPQERIIKPYSFLSMGILLANVLGAPLAAGFLAMDGIGGLRGWQWLFMLEGVPPVLLGLLVLLLVPNRVSEARWLTAEDKEVLAADMAKAAEASPPPEAIPRRPLRLLGLALANPLVIYMCVVGFLLATAAYTFLFFLPMIVEALLSGHSLGLAAASKAAGKGGRAGLLPVLLTSVPYTVGAISTWLVAHSSERRRELYWHCSLSLLLSGVFFAFFPLMATASVAAGFAALVLTVGGAAAANGPGVTIVADISRGPSQVVGMPIYNSISAVGGFVGPYMAGAIVQQTGNFKLIAVIMGCLLLGCGSMVAALKPLAAWRARKLLRGAAASDDEEQQQQRGSGDGSGSSTVLPARPAHAAAAAEGGDDVASREPSACVLVGGLKDAAVGGGAVRTAGGVAGLAAAEGAAGSSDWAHRRPAAATAAQQQ</sequence>
<dbReference type="Pfam" id="PF07690">
    <property type="entry name" value="MFS_1"/>
    <property type="match status" value="1"/>
</dbReference>
<feature type="transmembrane region" description="Helical" evidence="7">
    <location>
        <begin position="331"/>
        <end position="353"/>
    </location>
</feature>
<evidence type="ECO:0000256" key="6">
    <source>
        <dbReference type="SAM" id="MobiDB-lite"/>
    </source>
</evidence>
<keyword evidence="2" id="KW-0813">Transport</keyword>
<feature type="transmembrane region" description="Helical" evidence="7">
    <location>
        <begin position="300"/>
        <end position="322"/>
    </location>
</feature>
<evidence type="ECO:0000256" key="2">
    <source>
        <dbReference type="ARBA" id="ARBA00022448"/>
    </source>
</evidence>
<evidence type="ECO:0000256" key="4">
    <source>
        <dbReference type="ARBA" id="ARBA00022989"/>
    </source>
</evidence>
<comment type="subcellular location">
    <subcellularLocation>
        <location evidence="1">Membrane</location>
        <topology evidence="1">Multi-pass membrane protein</topology>
    </subcellularLocation>
</comment>
<evidence type="ECO:0000256" key="1">
    <source>
        <dbReference type="ARBA" id="ARBA00004141"/>
    </source>
</evidence>
<feature type="transmembrane region" description="Helical" evidence="7">
    <location>
        <begin position="83"/>
        <end position="103"/>
    </location>
</feature>
<feature type="transmembrane region" description="Helical" evidence="7">
    <location>
        <begin position="423"/>
        <end position="444"/>
    </location>
</feature>
<keyword evidence="4 7" id="KW-1133">Transmembrane helix</keyword>
<feature type="region of interest" description="Disordered" evidence="6">
    <location>
        <begin position="539"/>
        <end position="559"/>
    </location>
</feature>
<dbReference type="Proteomes" id="UP001244341">
    <property type="component" value="Chromosome 10b"/>
</dbReference>
<feature type="transmembrane region" description="Helical" evidence="7">
    <location>
        <begin position="21"/>
        <end position="41"/>
    </location>
</feature>
<proteinExistence type="predicted"/>
<evidence type="ECO:0000256" key="5">
    <source>
        <dbReference type="ARBA" id="ARBA00023136"/>
    </source>
</evidence>
<evidence type="ECO:0000256" key="3">
    <source>
        <dbReference type="ARBA" id="ARBA00022692"/>
    </source>
</evidence>
<feature type="transmembrane region" description="Helical" evidence="7">
    <location>
        <begin position="178"/>
        <end position="198"/>
    </location>
</feature>
<dbReference type="PROSITE" id="PS50850">
    <property type="entry name" value="MFS"/>
    <property type="match status" value="1"/>
</dbReference>
<accession>A0ABY8UDT6</accession>
<reference evidence="9 10" key="1">
    <citation type="submission" date="2023-05" db="EMBL/GenBank/DDBJ databases">
        <title>A 100% complete, gapless, phased diploid assembly of the Scenedesmus obliquus UTEX 3031 genome.</title>
        <authorList>
            <person name="Biondi T.C."/>
            <person name="Hanschen E.R."/>
            <person name="Kwon T."/>
            <person name="Eng W."/>
            <person name="Kruse C.P.S."/>
            <person name="Koehler S.I."/>
            <person name="Kunde Y."/>
            <person name="Gleasner C.D."/>
            <person name="You Mak K.T."/>
            <person name="Polle J."/>
            <person name="Hovde B.T."/>
            <person name="Starkenburg S.R."/>
        </authorList>
    </citation>
    <scope>NUCLEOTIDE SEQUENCE [LARGE SCALE GENOMIC DNA]</scope>
    <source>
        <strain evidence="9 10">DOE0152z</strain>
    </source>
</reference>
<keyword evidence="5 7" id="KW-0472">Membrane</keyword>
<evidence type="ECO:0000313" key="10">
    <source>
        <dbReference type="Proteomes" id="UP001244341"/>
    </source>
</evidence>